<organism evidence="1">
    <name type="scientific">Cuerna arida</name>
    <dbReference type="NCBI Taxonomy" id="1464854"/>
    <lineage>
        <taxon>Eukaryota</taxon>
        <taxon>Metazoa</taxon>
        <taxon>Ecdysozoa</taxon>
        <taxon>Arthropoda</taxon>
        <taxon>Hexapoda</taxon>
        <taxon>Insecta</taxon>
        <taxon>Pterygota</taxon>
        <taxon>Neoptera</taxon>
        <taxon>Paraneoptera</taxon>
        <taxon>Hemiptera</taxon>
        <taxon>Auchenorrhyncha</taxon>
        <taxon>Membracoidea</taxon>
        <taxon>Cicadellidae</taxon>
        <taxon>Cicadellinae</taxon>
        <taxon>Proconiini</taxon>
        <taxon>Cuerna</taxon>
    </lineage>
</organism>
<dbReference type="PANTHER" id="PTHR33480">
    <property type="entry name" value="SET DOMAIN-CONTAINING PROTEIN-RELATED"/>
    <property type="match status" value="1"/>
</dbReference>
<proteinExistence type="predicted"/>
<dbReference type="EMBL" id="GECZ01012548">
    <property type="protein sequence ID" value="JAS57221.1"/>
    <property type="molecule type" value="Transcribed_RNA"/>
</dbReference>
<gene>
    <name evidence="1" type="ORF">g.9565</name>
</gene>
<feature type="non-terminal residue" evidence="1">
    <location>
        <position position="475"/>
    </location>
</feature>
<accession>A0A1B6G4B1</accession>
<evidence type="ECO:0000313" key="1">
    <source>
        <dbReference type="EMBL" id="JAS57221.1"/>
    </source>
</evidence>
<name>A0A1B6G4B1_9HEMI</name>
<protein>
    <submittedName>
        <fullName evidence="1">Uncharacterized protein</fullName>
    </submittedName>
</protein>
<feature type="non-terminal residue" evidence="1">
    <location>
        <position position="1"/>
    </location>
</feature>
<dbReference type="AlphaFoldDB" id="A0A1B6G4B1"/>
<dbReference type="PANTHER" id="PTHR33480:SF1">
    <property type="entry name" value="TYR RECOMBINASE DOMAIN-CONTAINING PROTEIN"/>
    <property type="match status" value="1"/>
</dbReference>
<sequence>KVSESQTSENDKMLDFSVDLSPMEIVQKLISHELEASEVKMDKKKTKRGACYFCHKFPTKYARHLINFHSDEPEVKHIISLSKGSKERYLAIQAIRRKGNFVYNKKVFRNNKELMILNRNTNSINTCTDFLPCEHCFGFFKLNSLFKHVNKCHFNRTPEELKQEELKCVSEGKRKRDTNYFCSSLMDCPDEKGESFVNTKSLLIKRNKIMALAKNDDLIVKYGALLSEKKKGIKSALKVSIPYKMRCLARLVIRINLIDKNISNLSESLKPQNLKTVIRAALNLCSSTNITKKAISQEKSLMVAIKDCCMILKSDCLMKNNINKLNEINDFLTSMKEQWSKSLLEKTYERSNFTSLEANDECDMSANKQTIIQNIIETVQGNENTEEIVNDVDHFSSLVYTRKNYCLYCKKSYVKLLPHWTMIHSDEPEIIHLTKLDENSLEKKVLSTAIRNKGNYLHNKSVIERRNGFMVPTRG</sequence>
<reference evidence="1" key="1">
    <citation type="submission" date="2015-11" db="EMBL/GenBank/DDBJ databases">
        <title>De novo transcriptome assembly of four potential Pierce s Disease insect vectors from Arizona vineyards.</title>
        <authorList>
            <person name="Tassone E.E."/>
        </authorList>
    </citation>
    <scope>NUCLEOTIDE SEQUENCE</scope>
</reference>